<dbReference type="AlphaFoldDB" id="A0A086MQM6"/>
<dbReference type="Gene3D" id="3.40.50.720">
    <property type="entry name" value="NAD(P)-binding Rossmann-like Domain"/>
    <property type="match status" value="1"/>
</dbReference>
<name>A0A086MQM6_9ACTN</name>
<dbReference type="GO" id="GO:0009697">
    <property type="term" value="P:salicylic acid biosynthetic process"/>
    <property type="evidence" value="ECO:0007669"/>
    <property type="project" value="TreeGrafter"/>
</dbReference>
<dbReference type="Pfam" id="PF00425">
    <property type="entry name" value="Chorismate_bind"/>
    <property type="match status" value="1"/>
</dbReference>
<feature type="region of interest" description="Disordered" evidence="1">
    <location>
        <begin position="98"/>
        <end position="119"/>
    </location>
</feature>
<organism evidence="3 4">
    <name type="scientific">Streptomyces mutabilis</name>
    <dbReference type="NCBI Taxonomy" id="67332"/>
    <lineage>
        <taxon>Bacteria</taxon>
        <taxon>Bacillati</taxon>
        <taxon>Actinomycetota</taxon>
        <taxon>Actinomycetes</taxon>
        <taxon>Kitasatosporales</taxon>
        <taxon>Streptomycetaceae</taxon>
        <taxon>Streptomyces</taxon>
    </lineage>
</organism>
<proteinExistence type="predicted"/>
<dbReference type="InterPro" id="IPR036291">
    <property type="entry name" value="NAD(P)-bd_dom_sf"/>
</dbReference>
<dbReference type="GO" id="GO:0008909">
    <property type="term" value="F:isochorismate synthase activity"/>
    <property type="evidence" value="ECO:0007669"/>
    <property type="project" value="TreeGrafter"/>
</dbReference>
<dbReference type="PANTHER" id="PTHR42839">
    <property type="entry name" value="ISOCHORISMATE SYNTHASE ENTC"/>
    <property type="match status" value="1"/>
</dbReference>
<reference evidence="3 4" key="1">
    <citation type="submission" date="2014-05" db="EMBL/GenBank/DDBJ databases">
        <title>Complete genome sequence of the Streptomyces mutabilis TRM45540.</title>
        <authorList>
            <person name="Luo X."/>
            <person name="Zhang L."/>
        </authorList>
    </citation>
    <scope>NUCLEOTIDE SEQUENCE [LARGE SCALE GENOMIC DNA]</scope>
    <source>
        <strain evidence="3 4">TRM45540</strain>
    </source>
</reference>
<dbReference type="InterPro" id="IPR015890">
    <property type="entry name" value="Chorismate_C"/>
</dbReference>
<dbReference type="HOGENOM" id="CLU_1694566_0_0_11"/>
<dbReference type="SUPFAM" id="SSF56322">
    <property type="entry name" value="ADC synthase"/>
    <property type="match status" value="1"/>
</dbReference>
<comment type="caution">
    <text evidence="3">The sequence shown here is derived from an EMBL/GenBank/DDBJ whole genome shotgun (WGS) entry which is preliminary data.</text>
</comment>
<evidence type="ECO:0000259" key="2">
    <source>
        <dbReference type="Pfam" id="PF00425"/>
    </source>
</evidence>
<feature type="domain" description="Chorismate-utilising enzyme C-terminal" evidence="2">
    <location>
        <begin position="83"/>
        <end position="143"/>
    </location>
</feature>
<evidence type="ECO:0000313" key="3">
    <source>
        <dbReference type="EMBL" id="KFG71194.1"/>
    </source>
</evidence>
<dbReference type="Gene3D" id="3.60.120.10">
    <property type="entry name" value="Anthranilate synthase"/>
    <property type="match status" value="1"/>
</dbReference>
<sequence length="155" mass="16798">MFTKCLGLEVARQGVRCNTVSPGSTMTDMHRALWTAGEEQASVRQVIEGDLTSYRTGIPLRPPGRRVQEVLNSLRRPGVPAPEPFDRGAYTGMVGWQDRRRRRRVGGDDPLRRGRGHHPAVLAGAGVVAASTPDAETAETAAKFRTFLHAVGAAL</sequence>
<dbReference type="PANTHER" id="PTHR42839:SF2">
    <property type="entry name" value="ISOCHORISMATE SYNTHASE ENTC"/>
    <property type="match status" value="1"/>
</dbReference>
<keyword evidence="4" id="KW-1185">Reference proteome</keyword>
<evidence type="ECO:0000313" key="4">
    <source>
        <dbReference type="Proteomes" id="UP000029095"/>
    </source>
</evidence>
<gene>
    <name evidence="3" type="ORF">FM21_36170</name>
</gene>
<protein>
    <recommendedName>
        <fullName evidence="2">Chorismate-utilising enzyme C-terminal domain-containing protein</fullName>
    </recommendedName>
</protein>
<accession>A0A086MQM6</accession>
<evidence type="ECO:0000256" key="1">
    <source>
        <dbReference type="SAM" id="MobiDB-lite"/>
    </source>
</evidence>
<dbReference type="STRING" id="1915400.FM21_36170"/>
<dbReference type="SUPFAM" id="SSF51735">
    <property type="entry name" value="NAD(P)-binding Rossmann-fold domains"/>
    <property type="match status" value="1"/>
</dbReference>
<dbReference type="EMBL" id="JNFQ01000010">
    <property type="protein sequence ID" value="KFG71194.1"/>
    <property type="molecule type" value="Genomic_DNA"/>
</dbReference>
<dbReference type="InterPro" id="IPR005801">
    <property type="entry name" value="ADC_synthase"/>
</dbReference>
<dbReference type="Proteomes" id="UP000029095">
    <property type="component" value="Unassembled WGS sequence"/>
</dbReference>